<evidence type="ECO:0000256" key="2">
    <source>
        <dbReference type="ARBA" id="ARBA00022723"/>
    </source>
</evidence>
<dbReference type="OrthoDB" id="9779283at2"/>
<accession>A0A511ZAH3</accession>
<evidence type="ECO:0000313" key="8">
    <source>
        <dbReference type="Proteomes" id="UP000321901"/>
    </source>
</evidence>
<dbReference type="Gene3D" id="1.10.760.10">
    <property type="entry name" value="Cytochrome c-like domain"/>
    <property type="match status" value="2"/>
</dbReference>
<dbReference type="PANTHER" id="PTHR35008:SF4">
    <property type="entry name" value="BLL4482 PROTEIN"/>
    <property type="match status" value="1"/>
</dbReference>
<comment type="caution">
    <text evidence="7">The sequence shown here is derived from an EMBL/GenBank/DDBJ whole genome shotgun (WGS) entry which is preliminary data.</text>
</comment>
<dbReference type="Proteomes" id="UP000321901">
    <property type="component" value="Unassembled WGS sequence"/>
</dbReference>
<keyword evidence="3 4" id="KW-0408">Iron</keyword>
<evidence type="ECO:0000256" key="5">
    <source>
        <dbReference type="SAM" id="MobiDB-lite"/>
    </source>
</evidence>
<dbReference type="AlphaFoldDB" id="A0A511ZAH3"/>
<reference evidence="7 8" key="1">
    <citation type="submission" date="2019-07" db="EMBL/GenBank/DDBJ databases">
        <title>Whole genome shotgun sequence of Sporosarcina luteola NBRC 105378.</title>
        <authorList>
            <person name="Hosoyama A."/>
            <person name="Uohara A."/>
            <person name="Ohji S."/>
            <person name="Ichikawa N."/>
        </authorList>
    </citation>
    <scope>NUCLEOTIDE SEQUENCE [LARGE SCALE GENOMIC DNA]</scope>
    <source>
        <strain evidence="7 8">NBRC 105378</strain>
    </source>
</reference>
<keyword evidence="1 4" id="KW-0349">Heme</keyword>
<name>A0A511ZAH3_9BACL</name>
<feature type="domain" description="Cytochrome c" evidence="6">
    <location>
        <begin position="197"/>
        <end position="279"/>
    </location>
</feature>
<dbReference type="PANTHER" id="PTHR35008">
    <property type="entry name" value="BLL4482 PROTEIN-RELATED"/>
    <property type="match status" value="1"/>
</dbReference>
<evidence type="ECO:0000256" key="3">
    <source>
        <dbReference type="ARBA" id="ARBA00023004"/>
    </source>
</evidence>
<dbReference type="Pfam" id="PF13442">
    <property type="entry name" value="Cytochrome_CBB3"/>
    <property type="match status" value="1"/>
</dbReference>
<evidence type="ECO:0000313" key="7">
    <source>
        <dbReference type="EMBL" id="GEN84432.1"/>
    </source>
</evidence>
<evidence type="ECO:0000259" key="6">
    <source>
        <dbReference type="PROSITE" id="PS51007"/>
    </source>
</evidence>
<proteinExistence type="predicted"/>
<dbReference type="InterPro" id="IPR036909">
    <property type="entry name" value="Cyt_c-like_dom_sf"/>
</dbReference>
<dbReference type="PROSITE" id="PS51007">
    <property type="entry name" value="CYTC"/>
    <property type="match status" value="2"/>
</dbReference>
<dbReference type="GO" id="GO:0009055">
    <property type="term" value="F:electron transfer activity"/>
    <property type="evidence" value="ECO:0007669"/>
    <property type="project" value="InterPro"/>
</dbReference>
<dbReference type="EMBL" id="BJYL01000037">
    <property type="protein sequence ID" value="GEN84432.1"/>
    <property type="molecule type" value="Genomic_DNA"/>
</dbReference>
<evidence type="ECO:0000256" key="1">
    <source>
        <dbReference type="ARBA" id="ARBA00022617"/>
    </source>
</evidence>
<sequence length="322" mass="34575">MRNTTTLILGFLVVVSLAVIGAMNHQLGISKKEADQAPIITETPTEQVAGVVHNPPSLDDVPDGPLGEAILRGYELTNDTSTVLRSEASSVEDGMARVNELSCTSCHAGAGMDEEVSSLVGMASVYPMYIGRSGQIVTLEERINGCMVRSMNGQKFAEDDEDLDAMVAYLTYISQGIPVGAELPWRHQSDMKDVPVPNIADGEVLYQQSCIACHADNGTGTGSNTGPALWGDGSFNDGAGIARMSKMAGYIQNNMPIGAAGTLTDQEASDLAAFILSQERPEWKNHDKDWPAGDRPSDIMNKEKRDQIKDGTIDWNEVLGKN</sequence>
<organism evidence="7 8">
    <name type="scientific">Sporosarcina luteola</name>
    <dbReference type="NCBI Taxonomy" id="582850"/>
    <lineage>
        <taxon>Bacteria</taxon>
        <taxon>Bacillati</taxon>
        <taxon>Bacillota</taxon>
        <taxon>Bacilli</taxon>
        <taxon>Bacillales</taxon>
        <taxon>Caryophanaceae</taxon>
        <taxon>Sporosarcina</taxon>
    </lineage>
</organism>
<gene>
    <name evidence="7" type="ORF">SLU01_27440</name>
</gene>
<keyword evidence="2 4" id="KW-0479">Metal-binding</keyword>
<dbReference type="GO" id="GO:0020037">
    <property type="term" value="F:heme binding"/>
    <property type="evidence" value="ECO:0007669"/>
    <property type="project" value="InterPro"/>
</dbReference>
<feature type="region of interest" description="Disordered" evidence="5">
    <location>
        <begin position="283"/>
        <end position="308"/>
    </location>
</feature>
<dbReference type="Pfam" id="PF21342">
    <property type="entry name" value="SoxA-TsdA_cyt-c"/>
    <property type="match status" value="1"/>
</dbReference>
<dbReference type="SUPFAM" id="SSF46626">
    <property type="entry name" value="Cytochrome c"/>
    <property type="match status" value="2"/>
</dbReference>
<protein>
    <submittedName>
        <fullName evidence="7">Cytochrome c</fullName>
    </submittedName>
</protein>
<keyword evidence="8" id="KW-1185">Reference proteome</keyword>
<dbReference type="InterPro" id="IPR051459">
    <property type="entry name" value="Cytochrome_c-type_DH"/>
</dbReference>
<dbReference type="GO" id="GO:0046872">
    <property type="term" value="F:metal ion binding"/>
    <property type="evidence" value="ECO:0007669"/>
    <property type="project" value="UniProtKB-KW"/>
</dbReference>
<feature type="domain" description="Cytochrome c" evidence="6">
    <location>
        <begin position="89"/>
        <end position="174"/>
    </location>
</feature>
<dbReference type="RefSeq" id="WP_147059280.1">
    <property type="nucleotide sequence ID" value="NZ_BJYL01000037.1"/>
</dbReference>
<evidence type="ECO:0000256" key="4">
    <source>
        <dbReference type="PROSITE-ProRule" id="PRU00433"/>
    </source>
</evidence>
<dbReference type="InterPro" id="IPR009056">
    <property type="entry name" value="Cyt_c-like_dom"/>
</dbReference>